<dbReference type="PROSITE" id="PS00135">
    <property type="entry name" value="TRYPSIN_SER"/>
    <property type="match status" value="1"/>
</dbReference>
<dbReference type="InterPro" id="IPR009003">
    <property type="entry name" value="Peptidase_S1_PA"/>
</dbReference>
<proteinExistence type="inferred from homology"/>
<keyword evidence="6" id="KW-1185">Reference proteome</keyword>
<accession>A0A8C5IDS8</accession>
<evidence type="ECO:0000256" key="2">
    <source>
        <dbReference type="ARBA" id="ARBA00024195"/>
    </source>
</evidence>
<dbReference type="Gene3D" id="2.40.10.10">
    <property type="entry name" value="Trypsin-like serine proteases"/>
    <property type="match status" value="1"/>
</dbReference>
<dbReference type="FunFam" id="2.40.10.10:FF:000002">
    <property type="entry name" value="Transmembrane protease serine"/>
    <property type="match status" value="1"/>
</dbReference>
<dbReference type="Ensembl" id="ENSJHYT00000000092.1">
    <property type="protein sequence ID" value="ENSJHYP00000000057.1"/>
    <property type="gene ID" value="ENSJHYG00000000077.1"/>
</dbReference>
<dbReference type="GO" id="GO:0006508">
    <property type="term" value="P:proteolysis"/>
    <property type="evidence" value="ECO:0007669"/>
    <property type="project" value="InterPro"/>
</dbReference>
<dbReference type="InterPro" id="IPR033116">
    <property type="entry name" value="TRYPSIN_SER"/>
</dbReference>
<dbReference type="OMA" id="WILVHID"/>
<dbReference type="PROSITE" id="PS50240">
    <property type="entry name" value="TRYPSIN_DOM"/>
    <property type="match status" value="1"/>
</dbReference>
<dbReference type="GO" id="GO:0004252">
    <property type="term" value="F:serine-type endopeptidase activity"/>
    <property type="evidence" value="ECO:0007669"/>
    <property type="project" value="InterPro"/>
</dbReference>
<dbReference type="Proteomes" id="UP000694408">
    <property type="component" value="Unplaced"/>
</dbReference>
<name>A0A8C5IDS8_JUNHY</name>
<evidence type="ECO:0000256" key="3">
    <source>
        <dbReference type="SAM" id="MobiDB-lite"/>
    </source>
</evidence>
<evidence type="ECO:0000259" key="4">
    <source>
        <dbReference type="PROSITE" id="PS50240"/>
    </source>
</evidence>
<dbReference type="CDD" id="cd00190">
    <property type="entry name" value="Tryp_SPc"/>
    <property type="match status" value="1"/>
</dbReference>
<evidence type="ECO:0000313" key="6">
    <source>
        <dbReference type="Proteomes" id="UP000694408"/>
    </source>
</evidence>
<comment type="similarity">
    <text evidence="2">Belongs to the peptidase S1 family. CLIP subfamily.</text>
</comment>
<reference evidence="5" key="1">
    <citation type="submission" date="2025-08" db="UniProtKB">
        <authorList>
            <consortium name="Ensembl"/>
        </authorList>
    </citation>
    <scope>IDENTIFICATION</scope>
</reference>
<keyword evidence="1" id="KW-1015">Disulfide bond</keyword>
<sequence length="171" mass="18187">MGGQGGLPAVSLPSWKGQGGSQQCPPVPVSLPYNTSPKLREAEVKLIDYKICNSDKVYEGYLTPRMMCAGYLQGGKDACQGDSGGPLVCEDDGRWYVAGVTSWGTGCGQKNKPGVYTRVTKLLSWIYSKMEHLPLLGLGLHLLLLGRAGGVPGLVPFCAFGQGWVAAPDRN</sequence>
<protein>
    <recommendedName>
        <fullName evidence="4">Peptidase S1 domain-containing protein</fullName>
    </recommendedName>
</protein>
<evidence type="ECO:0000313" key="5">
    <source>
        <dbReference type="Ensembl" id="ENSJHYP00000000057.1"/>
    </source>
</evidence>
<feature type="domain" description="Peptidase S1" evidence="4">
    <location>
        <begin position="1"/>
        <end position="131"/>
    </location>
</feature>
<dbReference type="PANTHER" id="PTHR24252:SF7">
    <property type="entry name" value="HYALIN"/>
    <property type="match status" value="1"/>
</dbReference>
<dbReference type="SMART" id="SM00020">
    <property type="entry name" value="Tryp_SPc"/>
    <property type="match status" value="1"/>
</dbReference>
<evidence type="ECO:0000256" key="1">
    <source>
        <dbReference type="ARBA" id="ARBA00023157"/>
    </source>
</evidence>
<dbReference type="Pfam" id="PF00089">
    <property type="entry name" value="Trypsin"/>
    <property type="match status" value="1"/>
</dbReference>
<dbReference type="SUPFAM" id="SSF50494">
    <property type="entry name" value="Trypsin-like serine proteases"/>
    <property type="match status" value="1"/>
</dbReference>
<feature type="region of interest" description="Disordered" evidence="3">
    <location>
        <begin position="1"/>
        <end position="27"/>
    </location>
</feature>
<dbReference type="PANTHER" id="PTHR24252">
    <property type="entry name" value="ACROSIN-RELATED"/>
    <property type="match status" value="1"/>
</dbReference>
<dbReference type="AlphaFoldDB" id="A0A8C5IDS8"/>
<dbReference type="InterPro" id="IPR043504">
    <property type="entry name" value="Peptidase_S1_PA_chymotrypsin"/>
</dbReference>
<reference evidence="5" key="2">
    <citation type="submission" date="2025-09" db="UniProtKB">
        <authorList>
            <consortium name="Ensembl"/>
        </authorList>
    </citation>
    <scope>IDENTIFICATION</scope>
</reference>
<dbReference type="InterPro" id="IPR001254">
    <property type="entry name" value="Trypsin_dom"/>
</dbReference>
<organism evidence="5 6">
    <name type="scientific">Junco hyemalis</name>
    <name type="common">Dark-eyed junco</name>
    <dbReference type="NCBI Taxonomy" id="40217"/>
    <lineage>
        <taxon>Eukaryota</taxon>
        <taxon>Metazoa</taxon>
        <taxon>Chordata</taxon>
        <taxon>Craniata</taxon>
        <taxon>Vertebrata</taxon>
        <taxon>Euteleostomi</taxon>
        <taxon>Archelosauria</taxon>
        <taxon>Archosauria</taxon>
        <taxon>Dinosauria</taxon>
        <taxon>Saurischia</taxon>
        <taxon>Theropoda</taxon>
        <taxon>Coelurosauria</taxon>
        <taxon>Aves</taxon>
        <taxon>Neognathae</taxon>
        <taxon>Neoaves</taxon>
        <taxon>Telluraves</taxon>
        <taxon>Australaves</taxon>
        <taxon>Passeriformes</taxon>
        <taxon>Passerellidae</taxon>
        <taxon>Junco</taxon>
    </lineage>
</organism>